<keyword evidence="4" id="KW-1133">Transmembrane helix</keyword>
<evidence type="ECO:0000256" key="3">
    <source>
        <dbReference type="ARBA" id="ARBA00023163"/>
    </source>
</evidence>
<dbReference type="PROSITE" id="PS51118">
    <property type="entry name" value="HTH_HXLR"/>
    <property type="match status" value="1"/>
</dbReference>
<organism evidence="6 7">
    <name type="scientific">Paenibacillus alvei</name>
    <name type="common">Bacillus alvei</name>
    <dbReference type="NCBI Taxonomy" id="44250"/>
    <lineage>
        <taxon>Bacteria</taxon>
        <taxon>Bacillati</taxon>
        <taxon>Bacillota</taxon>
        <taxon>Bacilli</taxon>
        <taxon>Bacillales</taxon>
        <taxon>Paenibacillaceae</taxon>
        <taxon>Paenibacillus</taxon>
    </lineage>
</organism>
<name>A0ABT4GYP1_PAEAL</name>
<dbReference type="RefSeq" id="WP_268600326.1">
    <property type="nucleotide sequence ID" value="NZ_JAKOBS010000001.1"/>
</dbReference>
<dbReference type="Proteomes" id="UP001527181">
    <property type="component" value="Unassembled WGS sequence"/>
</dbReference>
<feature type="domain" description="HTH hxlR-type" evidence="5">
    <location>
        <begin position="5"/>
        <end position="114"/>
    </location>
</feature>
<dbReference type="InterPro" id="IPR002577">
    <property type="entry name" value="HTH_HxlR"/>
</dbReference>
<evidence type="ECO:0000256" key="1">
    <source>
        <dbReference type="ARBA" id="ARBA00023015"/>
    </source>
</evidence>
<protein>
    <submittedName>
        <fullName evidence="6">Helix-turn-helix transcriptional regulator</fullName>
    </submittedName>
</protein>
<keyword evidence="2" id="KW-0238">DNA-binding</keyword>
<evidence type="ECO:0000256" key="2">
    <source>
        <dbReference type="ARBA" id="ARBA00023125"/>
    </source>
</evidence>
<accession>A0ABT4GYP1</accession>
<comment type="caution">
    <text evidence="6">The sequence shown here is derived from an EMBL/GenBank/DDBJ whole genome shotgun (WGS) entry which is preliminary data.</text>
</comment>
<keyword evidence="7" id="KW-1185">Reference proteome</keyword>
<proteinExistence type="predicted"/>
<dbReference type="InterPro" id="IPR036388">
    <property type="entry name" value="WH-like_DNA-bd_sf"/>
</dbReference>
<evidence type="ECO:0000313" key="6">
    <source>
        <dbReference type="EMBL" id="MCY9761835.1"/>
    </source>
</evidence>
<keyword evidence="3" id="KW-0804">Transcription</keyword>
<dbReference type="InterPro" id="IPR036390">
    <property type="entry name" value="WH_DNA-bd_sf"/>
</dbReference>
<keyword evidence="4" id="KW-0812">Transmembrane</keyword>
<evidence type="ECO:0000256" key="4">
    <source>
        <dbReference type="SAM" id="Phobius"/>
    </source>
</evidence>
<feature type="transmembrane region" description="Helical" evidence="4">
    <location>
        <begin position="16"/>
        <end position="37"/>
    </location>
</feature>
<dbReference type="PANTHER" id="PTHR33204">
    <property type="entry name" value="TRANSCRIPTIONAL REGULATOR, MARR FAMILY"/>
    <property type="match status" value="1"/>
</dbReference>
<evidence type="ECO:0000313" key="7">
    <source>
        <dbReference type="Proteomes" id="UP001527181"/>
    </source>
</evidence>
<dbReference type="EMBL" id="JAMDNP010000023">
    <property type="protein sequence ID" value="MCY9761835.1"/>
    <property type="molecule type" value="Genomic_DNA"/>
</dbReference>
<sequence>MQKSCVPTGVNLKDTAFGYTLSLIGGKYKMIIMYWLAQQKVMRHNELKRSIGIISFKSLSVMLKEMEADGLVIRKEYPQVPPKVEYCLSERGLSLIPLLDMMCDWGEKNRLPSLDTMER</sequence>
<dbReference type="Pfam" id="PF01638">
    <property type="entry name" value="HxlR"/>
    <property type="match status" value="1"/>
</dbReference>
<gene>
    <name evidence="6" type="ORF">M5X12_14760</name>
</gene>
<reference evidence="6 7" key="1">
    <citation type="submission" date="2022-05" db="EMBL/GenBank/DDBJ databases">
        <title>Genome Sequencing of Bee-Associated Microbes.</title>
        <authorList>
            <person name="Dunlap C."/>
        </authorList>
    </citation>
    <scope>NUCLEOTIDE SEQUENCE [LARGE SCALE GENOMIC DNA]</scope>
    <source>
        <strain evidence="6 7">NRRL B-04010</strain>
    </source>
</reference>
<dbReference type="PANTHER" id="PTHR33204:SF29">
    <property type="entry name" value="TRANSCRIPTIONAL REGULATOR"/>
    <property type="match status" value="1"/>
</dbReference>
<dbReference type="Gene3D" id="1.10.10.10">
    <property type="entry name" value="Winged helix-like DNA-binding domain superfamily/Winged helix DNA-binding domain"/>
    <property type="match status" value="1"/>
</dbReference>
<dbReference type="SUPFAM" id="SSF46785">
    <property type="entry name" value="Winged helix' DNA-binding domain"/>
    <property type="match status" value="1"/>
</dbReference>
<keyword evidence="1" id="KW-0805">Transcription regulation</keyword>
<keyword evidence="4" id="KW-0472">Membrane</keyword>
<evidence type="ECO:0000259" key="5">
    <source>
        <dbReference type="PROSITE" id="PS51118"/>
    </source>
</evidence>